<dbReference type="InterPro" id="IPR017926">
    <property type="entry name" value="GATASE"/>
</dbReference>
<dbReference type="InterPro" id="IPR044992">
    <property type="entry name" value="ChyE-like"/>
</dbReference>
<dbReference type="Pfam" id="PF00117">
    <property type="entry name" value="GATase"/>
    <property type="match status" value="1"/>
</dbReference>
<dbReference type="FunFam" id="3.40.50.880:FF:000033">
    <property type="entry name" value="Glutamine amidotransferase class-I"/>
    <property type="match status" value="1"/>
</dbReference>
<organism evidence="2">
    <name type="scientific">Paenibacillus sp. BIHB 4019</name>
    <dbReference type="NCBI Taxonomy" id="1870819"/>
    <lineage>
        <taxon>Bacteria</taxon>
        <taxon>Bacillati</taxon>
        <taxon>Bacillota</taxon>
        <taxon>Bacilli</taxon>
        <taxon>Bacillales</taxon>
        <taxon>Paenibacillaceae</taxon>
        <taxon>Paenibacillus</taxon>
    </lineage>
</organism>
<dbReference type="GO" id="GO:0005829">
    <property type="term" value="C:cytosol"/>
    <property type="evidence" value="ECO:0007669"/>
    <property type="project" value="TreeGrafter"/>
</dbReference>
<proteinExistence type="predicted"/>
<dbReference type="PANTHER" id="PTHR42695:SF5">
    <property type="entry name" value="GLUTAMINE AMIDOTRANSFERASE YLR126C-RELATED"/>
    <property type="match status" value="1"/>
</dbReference>
<evidence type="ECO:0000313" key="2">
    <source>
        <dbReference type="EMBL" id="ANY67196.1"/>
    </source>
</evidence>
<evidence type="ECO:0000259" key="1">
    <source>
        <dbReference type="Pfam" id="PF00117"/>
    </source>
</evidence>
<name>A0A1B2DHN0_9BACL</name>
<dbReference type="AlphaFoldDB" id="A0A1B2DHN0"/>
<accession>A0A1B2DHN0</accession>
<dbReference type="SUPFAM" id="SSF52317">
    <property type="entry name" value="Class I glutamine amidotransferase-like"/>
    <property type="match status" value="1"/>
</dbReference>
<dbReference type="PROSITE" id="PS51273">
    <property type="entry name" value="GATASE_TYPE_1"/>
    <property type="match status" value="1"/>
</dbReference>
<dbReference type="PANTHER" id="PTHR42695">
    <property type="entry name" value="GLUTAMINE AMIDOTRANSFERASE YLR126C-RELATED"/>
    <property type="match status" value="1"/>
</dbReference>
<gene>
    <name evidence="2" type="ORF">BBD42_12520</name>
</gene>
<dbReference type="EMBL" id="CP016808">
    <property type="protein sequence ID" value="ANY67196.1"/>
    <property type="molecule type" value="Genomic_DNA"/>
</dbReference>
<dbReference type="InterPro" id="IPR029062">
    <property type="entry name" value="Class_I_gatase-like"/>
</dbReference>
<feature type="domain" description="Glutamine amidotransferase" evidence="1">
    <location>
        <begin position="42"/>
        <end position="183"/>
    </location>
</feature>
<dbReference type="RefSeq" id="WP_099518408.1">
    <property type="nucleotide sequence ID" value="NZ_CP016808.1"/>
</dbReference>
<dbReference type="Gene3D" id="3.40.50.880">
    <property type="match status" value="1"/>
</dbReference>
<reference evidence="2" key="1">
    <citation type="submission" date="2016-08" db="EMBL/GenBank/DDBJ databases">
        <title>Complete Genome Seqeunce of Paenibacillus sp. BIHB 4019 from tea rhizoplane.</title>
        <authorList>
            <person name="Thakur R."/>
            <person name="Swarnkar M.K."/>
            <person name="Gulati A."/>
        </authorList>
    </citation>
    <scope>NUCLEOTIDE SEQUENCE [LARGE SCALE GENOMIC DNA]</scope>
    <source>
        <strain evidence="2">BIHB4019</strain>
    </source>
</reference>
<dbReference type="CDD" id="cd01741">
    <property type="entry name" value="GATase1_1"/>
    <property type="match status" value="1"/>
</dbReference>
<protein>
    <recommendedName>
        <fullName evidence="1">Glutamine amidotransferase domain-containing protein</fullName>
    </recommendedName>
</protein>
<sequence>MRIRCFQHVAFENPGGIAYWADKHGHELEITRLFAGDELPAHESWDWLVLLGGPMSVHDEAEYPWMQAEKRYIAEAIPSGKPVIGICLGSQFIAEALGAKVYVNEQKEIGWFPLKWLHSHGAYPQDDLFKAFPEAPTVFHWHGETYDLPEGARRLASSAACLNQAFVYGEAVFGFQFHLEMMENNIKLIAENCGHELVDAPYIQMADRLLNASAEREQALVLLESFLNGLETEKSR</sequence>